<keyword evidence="3" id="KW-0328">Glycosyltransferase</keyword>
<dbReference type="SUPFAM" id="SSF53756">
    <property type="entry name" value="UDP-Glycosyltransferase/glycogen phosphorylase"/>
    <property type="match status" value="1"/>
</dbReference>
<dbReference type="EMBL" id="JAHLFE010000006">
    <property type="protein sequence ID" value="MBU3843301.1"/>
    <property type="molecule type" value="Genomic_DNA"/>
</dbReference>
<feature type="compositionally biased region" description="Basic residues" evidence="1">
    <location>
        <begin position="538"/>
        <end position="547"/>
    </location>
</feature>
<dbReference type="InterPro" id="IPR001296">
    <property type="entry name" value="Glyco_trans_1"/>
</dbReference>
<accession>A0A948TEA2</accession>
<comment type="caution">
    <text evidence="3">The sequence shown here is derived from an EMBL/GenBank/DDBJ whole genome shotgun (WGS) entry which is preliminary data.</text>
</comment>
<feature type="compositionally biased region" description="Low complexity" evidence="1">
    <location>
        <begin position="496"/>
        <end position="516"/>
    </location>
</feature>
<reference evidence="3" key="2">
    <citation type="submission" date="2021-04" db="EMBL/GenBank/DDBJ databases">
        <authorList>
            <person name="Gilroy R."/>
        </authorList>
    </citation>
    <scope>NUCLEOTIDE SEQUENCE</scope>
    <source>
        <strain evidence="3">378</strain>
    </source>
</reference>
<gene>
    <name evidence="3" type="ORF">H9847_00280</name>
</gene>
<proteinExistence type="predicted"/>
<organism evidence="3 4">
    <name type="scientific">Candidatus Anaerobiospirillum pullicola</name>
    <dbReference type="NCBI Taxonomy" id="2838451"/>
    <lineage>
        <taxon>Bacteria</taxon>
        <taxon>Pseudomonadati</taxon>
        <taxon>Pseudomonadota</taxon>
        <taxon>Gammaproteobacteria</taxon>
        <taxon>Aeromonadales</taxon>
        <taxon>Succinivibrionaceae</taxon>
        <taxon>Anaerobiospirillum</taxon>
    </lineage>
</organism>
<evidence type="ECO:0000256" key="1">
    <source>
        <dbReference type="SAM" id="MobiDB-lite"/>
    </source>
</evidence>
<evidence type="ECO:0000259" key="2">
    <source>
        <dbReference type="Pfam" id="PF00534"/>
    </source>
</evidence>
<keyword evidence="3" id="KW-0808">Transferase</keyword>
<evidence type="ECO:0000313" key="4">
    <source>
        <dbReference type="Proteomes" id="UP000733611"/>
    </source>
</evidence>
<name>A0A948TEA2_9GAMM</name>
<feature type="compositionally biased region" description="Polar residues" evidence="1">
    <location>
        <begin position="522"/>
        <end position="537"/>
    </location>
</feature>
<feature type="region of interest" description="Disordered" evidence="1">
    <location>
        <begin position="473"/>
        <end position="547"/>
    </location>
</feature>
<dbReference type="InterPro" id="IPR050194">
    <property type="entry name" value="Glycosyltransferase_grp1"/>
</dbReference>
<dbReference type="PANTHER" id="PTHR45947">
    <property type="entry name" value="SULFOQUINOVOSYL TRANSFERASE SQD2"/>
    <property type="match status" value="1"/>
</dbReference>
<dbReference type="AlphaFoldDB" id="A0A948TEA2"/>
<dbReference type="GO" id="GO:0016757">
    <property type="term" value="F:glycosyltransferase activity"/>
    <property type="evidence" value="ECO:0007669"/>
    <property type="project" value="UniProtKB-KW"/>
</dbReference>
<protein>
    <submittedName>
        <fullName evidence="3">Glycosyltransferase</fullName>
        <ecNumber evidence="3">2.4.-.-</ecNumber>
    </submittedName>
</protein>
<feature type="domain" description="Glycosyl transferase family 1" evidence="2">
    <location>
        <begin position="240"/>
        <end position="361"/>
    </location>
</feature>
<sequence length="547" mass="60153">MAYKILWYSIPSLLDTSSGAAIRCRLMLSKLQERGIEVKILTASVADDPKGFKETYDQMKSVMLRQLSEAKAAEPDKEKAARLVPNDYVKFHINNMEYCMVLTDNLDTDDITAAEQNRIYSHFIGMLESFQPDVVMGYSGDLFSVALRREAQARGFQVVYALCNGSHLSYSFSDCDMVFTTSKATQKLYKDKANIDVETVGNFIDPRMALANKEDRNPYYVTLINPIPAKGIAIFIKLILAYYARHPDSKQQFLIVKSRGNFANIMHNLHDANGALLLGGTSEAGNNEAAREMEILQALPMIDLAEHTRNISEVYALTKVLVAPSLWHESWGRVATEATLNGIPVLATDNGGLPEAMGGAGVGGLVLPIPKSCEKDFYCLPTDEEIAPWVDALEQLLEEDWSERCQQAAEINSIDKSVDRLYNILLPYLKKGSAHKKPFGPNSAYHNVPFLAEHARQVKESFLKAQAEAQHNGGVPDFKTAAEGGDSNAGGGALGGDTALQSTVQSTVQPTVVAPQAPSAATKLQVQRPQSTHGRGQNNKKKNKKRR</sequence>
<reference evidence="3" key="1">
    <citation type="journal article" date="2021" name="PeerJ">
        <title>Extensive microbial diversity within the chicken gut microbiome revealed by metagenomics and culture.</title>
        <authorList>
            <person name="Gilroy R."/>
            <person name="Ravi A."/>
            <person name="Getino M."/>
            <person name="Pursley I."/>
            <person name="Horton D.L."/>
            <person name="Alikhan N.F."/>
            <person name="Baker D."/>
            <person name="Gharbi K."/>
            <person name="Hall N."/>
            <person name="Watson M."/>
            <person name="Adriaenssens E.M."/>
            <person name="Foster-Nyarko E."/>
            <person name="Jarju S."/>
            <person name="Secka A."/>
            <person name="Antonio M."/>
            <person name="Oren A."/>
            <person name="Chaudhuri R.R."/>
            <person name="La Ragione R."/>
            <person name="Hildebrand F."/>
            <person name="Pallen M.J."/>
        </authorList>
    </citation>
    <scope>NUCLEOTIDE SEQUENCE</scope>
    <source>
        <strain evidence="3">378</strain>
    </source>
</reference>
<dbReference type="EC" id="2.4.-.-" evidence="3"/>
<dbReference type="Proteomes" id="UP000733611">
    <property type="component" value="Unassembled WGS sequence"/>
</dbReference>
<evidence type="ECO:0000313" key="3">
    <source>
        <dbReference type="EMBL" id="MBU3843301.1"/>
    </source>
</evidence>
<dbReference type="PANTHER" id="PTHR45947:SF3">
    <property type="entry name" value="SULFOQUINOVOSYL TRANSFERASE SQD2"/>
    <property type="match status" value="1"/>
</dbReference>
<dbReference type="Pfam" id="PF00534">
    <property type="entry name" value="Glycos_transf_1"/>
    <property type="match status" value="1"/>
</dbReference>
<dbReference type="Gene3D" id="3.40.50.2000">
    <property type="entry name" value="Glycogen Phosphorylase B"/>
    <property type="match status" value="2"/>
</dbReference>